<dbReference type="InterPro" id="IPR016032">
    <property type="entry name" value="Sig_transdc_resp-reg_C-effctor"/>
</dbReference>
<evidence type="ECO:0000256" key="1">
    <source>
        <dbReference type="ARBA" id="ARBA00023125"/>
    </source>
</evidence>
<name>A0A895XTY1_9ACTN</name>
<gene>
    <name evidence="3" type="ORF">JQS30_07825</name>
</gene>
<dbReference type="Proteomes" id="UP000662939">
    <property type="component" value="Chromosome"/>
</dbReference>
<proteinExistence type="predicted"/>
<dbReference type="EMBL" id="CP070496">
    <property type="protein sequence ID" value="QSB06785.1"/>
    <property type="molecule type" value="Genomic_DNA"/>
</dbReference>
<dbReference type="RefSeq" id="WP_213172792.1">
    <property type="nucleotide sequence ID" value="NZ_CP070496.1"/>
</dbReference>
<dbReference type="KEGG" id="nav:JQS30_07825"/>
<reference evidence="3" key="1">
    <citation type="submission" date="2021-02" db="EMBL/GenBank/DDBJ databases">
        <title>Natronoglycomyces albus gen. nov., sp. nov, a haloalkaliphilic actinobacterium from a soda solonchak soil.</title>
        <authorList>
            <person name="Sorokin D.Y."/>
            <person name="Khijniak T.V."/>
            <person name="Zakharycheva A.P."/>
            <person name="Boueva O.V."/>
            <person name="Ariskina E.V."/>
            <person name="Hahnke R.L."/>
            <person name="Bunk B."/>
            <person name="Sproer C."/>
            <person name="Schumann P."/>
            <person name="Evtushenko L.I."/>
            <person name="Kublanov I.V."/>
        </authorList>
    </citation>
    <scope>NUCLEOTIDE SEQUENCE</scope>
    <source>
        <strain evidence="3">DSM 106290</strain>
    </source>
</reference>
<dbReference type="AlphaFoldDB" id="A0A895XTY1"/>
<dbReference type="PRINTS" id="PR00038">
    <property type="entry name" value="HTHLUXR"/>
</dbReference>
<organism evidence="3 4">
    <name type="scientific">Natronoglycomyces albus</name>
    <dbReference type="NCBI Taxonomy" id="2811108"/>
    <lineage>
        <taxon>Bacteria</taxon>
        <taxon>Bacillati</taxon>
        <taxon>Actinomycetota</taxon>
        <taxon>Actinomycetes</taxon>
        <taxon>Glycomycetales</taxon>
        <taxon>Glycomycetaceae</taxon>
        <taxon>Natronoglycomyces</taxon>
    </lineage>
</organism>
<keyword evidence="1" id="KW-0238">DNA-binding</keyword>
<dbReference type="SMART" id="SM00421">
    <property type="entry name" value="HTH_LUXR"/>
    <property type="match status" value="1"/>
</dbReference>
<dbReference type="CDD" id="cd06170">
    <property type="entry name" value="LuxR_C_like"/>
    <property type="match status" value="1"/>
</dbReference>
<evidence type="ECO:0000259" key="2">
    <source>
        <dbReference type="PROSITE" id="PS50043"/>
    </source>
</evidence>
<evidence type="ECO:0000313" key="4">
    <source>
        <dbReference type="Proteomes" id="UP000662939"/>
    </source>
</evidence>
<evidence type="ECO:0000313" key="3">
    <source>
        <dbReference type="EMBL" id="QSB06785.1"/>
    </source>
</evidence>
<dbReference type="SUPFAM" id="SSF46894">
    <property type="entry name" value="C-terminal effector domain of the bipartite response regulators"/>
    <property type="match status" value="1"/>
</dbReference>
<dbReference type="InterPro" id="IPR039420">
    <property type="entry name" value="WalR-like"/>
</dbReference>
<feature type="domain" description="HTH luxR-type" evidence="2">
    <location>
        <begin position="740"/>
        <end position="805"/>
    </location>
</feature>
<dbReference type="InterPro" id="IPR036388">
    <property type="entry name" value="WH-like_DNA-bd_sf"/>
</dbReference>
<dbReference type="PANTHER" id="PTHR43214">
    <property type="entry name" value="TWO-COMPONENT RESPONSE REGULATOR"/>
    <property type="match status" value="1"/>
</dbReference>
<dbReference type="GO" id="GO:0006355">
    <property type="term" value="P:regulation of DNA-templated transcription"/>
    <property type="evidence" value="ECO:0007669"/>
    <property type="project" value="InterPro"/>
</dbReference>
<dbReference type="SUPFAM" id="SSF52540">
    <property type="entry name" value="P-loop containing nucleoside triphosphate hydrolases"/>
    <property type="match status" value="1"/>
</dbReference>
<dbReference type="GO" id="GO:0003677">
    <property type="term" value="F:DNA binding"/>
    <property type="evidence" value="ECO:0007669"/>
    <property type="project" value="UniProtKB-KW"/>
</dbReference>
<dbReference type="Gene3D" id="1.10.10.10">
    <property type="entry name" value="Winged helix-like DNA-binding domain superfamily/Winged helix DNA-binding domain"/>
    <property type="match status" value="1"/>
</dbReference>
<dbReference type="InterPro" id="IPR000792">
    <property type="entry name" value="Tscrpt_reg_LuxR_C"/>
</dbReference>
<dbReference type="InterPro" id="IPR027417">
    <property type="entry name" value="P-loop_NTPase"/>
</dbReference>
<sequence length="806" mass="84904">MPETAHLHPASHARAVERVCDLADQGAFVTLVGAAGAGRSWVLQQVAHRFGSRAFVGGGLAALSSHPALALMRALRVSLPGDDVALCAEAVLSRTRGGVVIIDDAQFCDPVTLAALPLLAGRVPVVVALRQPHRLSDTVEAALLECSQVVTLGPLEYQEAASIVTAIHPTAHRVDIDRIVKASGGNAVALKALAWRHRTGAAHRVAASDAELTAHRDSDAALEAIAEAIADVDRACRTALVALGLLGRPAHASLLGDAAGRLAEAGWLRASRHGQGFWEPVSWWMAECAAGLAEKTERDDIHRRLGMATKGVESARHLAAAGLDVPARAAALTAAEETTSITDKAEALLIAHRLSDQPDPDLAVQAGRAALEAGRGQQALDAVDGVAGDQAACIRSWAHLSAGRRSQALEAIDQVKGAEAARLRLLANPEASVADHLEDETDPALQCAIAVARARTRPGWEGDISRAAAMAESNADLLTARWALWALTCALIDEERLEEAHTTATAAAAEAKAAGAYSWHTRFISAALWCRALQSHSLDEVIAEGGDLADRALPAHAHGLTTAAVALAEADTGALRSARDRLEAVGGIPTDIAASVAWVACEAAWLDGQPAAFAHIPSTGRSLPGGLAHITAHWAASDAGIFPPQTPDGRWGGAVETTLEAWRKENPQSFCHAAAAWDGLAVREQARSLIAEAMFESDRDRAIACLQQAEALATQAGLAVLCGRIRRLLRQHNVRRDSRSQRSVGDITRREAEVLHLVAAGEPTRRIGQTLGITPETVETHIRSGMRKLGARTRTEAAVLLARRTQ</sequence>
<keyword evidence="4" id="KW-1185">Reference proteome</keyword>
<dbReference type="Pfam" id="PF00196">
    <property type="entry name" value="GerE"/>
    <property type="match status" value="1"/>
</dbReference>
<dbReference type="PROSITE" id="PS50043">
    <property type="entry name" value="HTH_LUXR_2"/>
    <property type="match status" value="1"/>
</dbReference>
<protein>
    <recommendedName>
        <fullName evidence="2">HTH luxR-type domain-containing protein</fullName>
    </recommendedName>
</protein>
<accession>A0A895XTY1</accession>